<dbReference type="InterPro" id="IPR013424">
    <property type="entry name" value="Ice-binding_C"/>
</dbReference>
<proteinExistence type="predicted"/>
<comment type="caution">
    <text evidence="4">The sequence shown here is derived from an EMBL/GenBank/DDBJ whole genome shotgun (WGS) entry which is preliminary data.</text>
</comment>
<reference evidence="4" key="1">
    <citation type="submission" date="2021-01" db="EMBL/GenBank/DDBJ databases">
        <title>Genome sequence of strain Noviherbaspirillum sp. DKR-6.</title>
        <authorList>
            <person name="Chaudhary D.K."/>
        </authorList>
    </citation>
    <scope>NUCLEOTIDE SEQUENCE</scope>
    <source>
        <strain evidence="4">DKR-6</strain>
    </source>
</reference>
<accession>A0A934W8N5</accession>
<feature type="domain" description="Ice-binding protein C-terminal" evidence="3">
    <location>
        <begin position="241"/>
        <end position="264"/>
    </location>
</feature>
<dbReference type="Pfam" id="PF07589">
    <property type="entry name" value="PEP-CTERM"/>
    <property type="match status" value="1"/>
</dbReference>
<feature type="compositionally biased region" description="Polar residues" evidence="1">
    <location>
        <begin position="47"/>
        <end position="56"/>
    </location>
</feature>
<evidence type="ECO:0000313" key="4">
    <source>
        <dbReference type="EMBL" id="MBK4738852.1"/>
    </source>
</evidence>
<gene>
    <name evidence="4" type="ORF">JJB74_29930</name>
</gene>
<keyword evidence="2" id="KW-0732">Signal</keyword>
<feature type="signal peptide" evidence="2">
    <location>
        <begin position="1"/>
        <end position="21"/>
    </location>
</feature>
<dbReference type="AlphaFoldDB" id="A0A934W8N5"/>
<evidence type="ECO:0000259" key="3">
    <source>
        <dbReference type="Pfam" id="PF07589"/>
    </source>
</evidence>
<dbReference type="EMBL" id="JAEPBG010000028">
    <property type="protein sequence ID" value="MBK4738852.1"/>
    <property type="molecule type" value="Genomic_DNA"/>
</dbReference>
<protein>
    <submittedName>
        <fullName evidence="4">PEP-CTERM sorting domain-containing protein</fullName>
    </submittedName>
</protein>
<feature type="chain" id="PRO_5037296889" evidence="2">
    <location>
        <begin position="22"/>
        <end position="271"/>
    </location>
</feature>
<name>A0A934W8N5_9BURK</name>
<evidence type="ECO:0000313" key="5">
    <source>
        <dbReference type="Proteomes" id="UP000622890"/>
    </source>
</evidence>
<sequence length="271" mass="26077">MKRVNKVYCLVLALVAASALAAPFVFHHGAGPTDSEAALQLDGGGRANSSGATTDVSAGHIGSDGPPTIGASYADIEHFSFRPVMGDIDDSHAAPDGTLLNVGNLPFPVGAASSAGSAQAYDNAGSASGVPGTPAGLNGPGMAFNLPFGSTPSRNGAVQSVPESAAFLPLSLPGSGDGSGDSAANNGSNGSDTGAGNAAGGMDGAGGTPGNTEGVFNPAFAAPLNNSLPDTADAGGAASADVPEPGTIALFGFGLLGFAAARRRAAARASR</sequence>
<feature type="compositionally biased region" description="Gly residues" evidence="1">
    <location>
        <begin position="197"/>
        <end position="209"/>
    </location>
</feature>
<organism evidence="4 5">
    <name type="scientific">Noviherbaspirillum pedocola</name>
    <dbReference type="NCBI Taxonomy" id="2801341"/>
    <lineage>
        <taxon>Bacteria</taxon>
        <taxon>Pseudomonadati</taxon>
        <taxon>Pseudomonadota</taxon>
        <taxon>Betaproteobacteria</taxon>
        <taxon>Burkholderiales</taxon>
        <taxon>Oxalobacteraceae</taxon>
        <taxon>Noviherbaspirillum</taxon>
    </lineage>
</organism>
<evidence type="ECO:0000256" key="2">
    <source>
        <dbReference type="SAM" id="SignalP"/>
    </source>
</evidence>
<dbReference type="NCBIfam" id="TIGR02595">
    <property type="entry name" value="PEP_CTERM"/>
    <property type="match status" value="1"/>
</dbReference>
<evidence type="ECO:0000256" key="1">
    <source>
        <dbReference type="SAM" id="MobiDB-lite"/>
    </source>
</evidence>
<dbReference type="RefSeq" id="WP_200598221.1">
    <property type="nucleotide sequence ID" value="NZ_JAEPBG010000028.1"/>
</dbReference>
<feature type="compositionally biased region" description="Low complexity" evidence="1">
    <location>
        <begin position="180"/>
        <end position="196"/>
    </location>
</feature>
<keyword evidence="5" id="KW-1185">Reference proteome</keyword>
<feature type="region of interest" description="Disordered" evidence="1">
    <location>
        <begin position="168"/>
        <end position="222"/>
    </location>
</feature>
<dbReference type="Proteomes" id="UP000622890">
    <property type="component" value="Unassembled WGS sequence"/>
</dbReference>
<feature type="region of interest" description="Disordered" evidence="1">
    <location>
        <begin position="37"/>
        <end position="63"/>
    </location>
</feature>